<proteinExistence type="inferred from homology"/>
<dbReference type="InterPro" id="IPR000182">
    <property type="entry name" value="GNAT_dom"/>
</dbReference>
<accession>W0RFW3</accession>
<evidence type="ECO:0000256" key="1">
    <source>
        <dbReference type="ARBA" id="ARBA00022679"/>
    </source>
</evidence>
<dbReference type="GO" id="GO:0005737">
    <property type="term" value="C:cytoplasm"/>
    <property type="evidence" value="ECO:0007669"/>
    <property type="project" value="TreeGrafter"/>
</dbReference>
<dbReference type="InParanoid" id="W0RFW3"/>
<protein>
    <submittedName>
        <fullName evidence="6">GCN5-related N-acetyltransferase</fullName>
    </submittedName>
</protein>
<dbReference type="EMBL" id="CP007128">
    <property type="protein sequence ID" value="AHG88278.1"/>
    <property type="molecule type" value="Genomic_DNA"/>
</dbReference>
<feature type="compositionally biased region" description="Basic and acidic residues" evidence="4">
    <location>
        <begin position="174"/>
        <end position="186"/>
    </location>
</feature>
<evidence type="ECO:0000256" key="4">
    <source>
        <dbReference type="SAM" id="MobiDB-lite"/>
    </source>
</evidence>
<evidence type="ECO:0000313" key="6">
    <source>
        <dbReference type="EMBL" id="AHG88278.1"/>
    </source>
</evidence>
<evidence type="ECO:0000256" key="3">
    <source>
        <dbReference type="ARBA" id="ARBA00038502"/>
    </source>
</evidence>
<sequence length="192" mass="21091">MPDGSFLPPPSRVDTPRLVLRSWTADDAPALQRVVLDNIDHLGAWMPWATAEAHEHLDEVAARLAGFGEEFAAGREWMYVMTDRDAGFLVGGLGVHARGGPDTLELGYWIRRDLTGLGYVTEAVRAMVDAVFAACDVARIEIRCDPRNARSAAVARRAGFRHVATLTGDAEPTGEPRETMVWERRRNGARGP</sequence>
<evidence type="ECO:0000259" key="5">
    <source>
        <dbReference type="PROSITE" id="PS51186"/>
    </source>
</evidence>
<dbReference type="GO" id="GO:0008999">
    <property type="term" value="F:protein-N-terminal-alanine acetyltransferase activity"/>
    <property type="evidence" value="ECO:0007669"/>
    <property type="project" value="TreeGrafter"/>
</dbReference>
<gene>
    <name evidence="6" type="ORF">J421_0741</name>
</gene>
<dbReference type="PANTHER" id="PTHR43792:SF8">
    <property type="entry name" value="[RIBOSOMAL PROTEIN US5]-ALANINE N-ACETYLTRANSFERASE"/>
    <property type="match status" value="1"/>
</dbReference>
<dbReference type="HOGENOM" id="CLU_013985_3_0_0"/>
<keyword evidence="1 6" id="KW-0808">Transferase</keyword>
<organism evidence="6 7">
    <name type="scientific">Gemmatirosa kalamazoonensis</name>
    <dbReference type="NCBI Taxonomy" id="861299"/>
    <lineage>
        <taxon>Bacteria</taxon>
        <taxon>Pseudomonadati</taxon>
        <taxon>Gemmatimonadota</taxon>
        <taxon>Gemmatimonadia</taxon>
        <taxon>Gemmatimonadales</taxon>
        <taxon>Gemmatimonadaceae</taxon>
        <taxon>Gemmatirosa</taxon>
    </lineage>
</organism>
<dbReference type="OrthoDB" id="5191051at2"/>
<dbReference type="Gene3D" id="3.40.630.30">
    <property type="match status" value="1"/>
</dbReference>
<comment type="similarity">
    <text evidence="3">Belongs to the acetyltransferase family. RimJ subfamily.</text>
</comment>
<dbReference type="AlphaFoldDB" id="W0RFW3"/>
<reference evidence="6 7" key="1">
    <citation type="journal article" date="2014" name="Genome Announc.">
        <title>Genome Sequence and Methylome of Soil Bacterium Gemmatirosa kalamazoonensis KBS708T, a Member of the Rarely Cultivated Gemmatimonadetes Phylum.</title>
        <authorList>
            <person name="Debruyn J.M."/>
            <person name="Radosevich M."/>
            <person name="Wommack K.E."/>
            <person name="Polson S.W."/>
            <person name="Hauser L.J."/>
            <person name="Fawaz M.N."/>
            <person name="Korlach J."/>
            <person name="Tsai Y.C."/>
        </authorList>
    </citation>
    <scope>NUCLEOTIDE SEQUENCE [LARGE SCALE GENOMIC DNA]</scope>
    <source>
        <strain evidence="6 7">KBS708</strain>
    </source>
</reference>
<dbReference type="KEGG" id="gba:J421_0741"/>
<dbReference type="eggNOG" id="COG1670">
    <property type="taxonomic scope" value="Bacteria"/>
</dbReference>
<evidence type="ECO:0000313" key="7">
    <source>
        <dbReference type="Proteomes" id="UP000019151"/>
    </source>
</evidence>
<dbReference type="SUPFAM" id="SSF55729">
    <property type="entry name" value="Acyl-CoA N-acyltransferases (Nat)"/>
    <property type="match status" value="1"/>
</dbReference>
<dbReference type="RefSeq" id="WP_025409823.1">
    <property type="nucleotide sequence ID" value="NZ_CP007128.1"/>
</dbReference>
<dbReference type="STRING" id="861299.J421_0741"/>
<keyword evidence="7" id="KW-1185">Reference proteome</keyword>
<dbReference type="Proteomes" id="UP000019151">
    <property type="component" value="Chromosome"/>
</dbReference>
<dbReference type="Pfam" id="PF13302">
    <property type="entry name" value="Acetyltransf_3"/>
    <property type="match status" value="1"/>
</dbReference>
<feature type="domain" description="N-acetyltransferase" evidence="5">
    <location>
        <begin position="18"/>
        <end position="188"/>
    </location>
</feature>
<keyword evidence="2" id="KW-0012">Acyltransferase</keyword>
<feature type="region of interest" description="Disordered" evidence="4">
    <location>
        <begin position="168"/>
        <end position="192"/>
    </location>
</feature>
<name>W0RFW3_9BACT</name>
<dbReference type="InterPro" id="IPR051531">
    <property type="entry name" value="N-acetyltransferase"/>
</dbReference>
<evidence type="ECO:0000256" key="2">
    <source>
        <dbReference type="ARBA" id="ARBA00023315"/>
    </source>
</evidence>
<dbReference type="InterPro" id="IPR016181">
    <property type="entry name" value="Acyl_CoA_acyltransferase"/>
</dbReference>
<dbReference type="PROSITE" id="PS51186">
    <property type="entry name" value="GNAT"/>
    <property type="match status" value="1"/>
</dbReference>
<dbReference type="PANTHER" id="PTHR43792">
    <property type="entry name" value="GNAT FAMILY, PUTATIVE (AFU_ORTHOLOGUE AFUA_3G00765)-RELATED-RELATED"/>
    <property type="match status" value="1"/>
</dbReference>